<dbReference type="Gene3D" id="1.10.510.10">
    <property type="entry name" value="Transferase(Phosphotransferase) domain 1"/>
    <property type="match status" value="1"/>
</dbReference>
<dbReference type="InterPro" id="IPR020635">
    <property type="entry name" value="Tyr_kinase_cat_dom"/>
</dbReference>
<dbReference type="GO" id="GO:0002009">
    <property type="term" value="P:morphogenesis of an epithelium"/>
    <property type="evidence" value="ECO:0007669"/>
    <property type="project" value="UniProtKB-ARBA"/>
</dbReference>
<feature type="domain" description="Protein kinase" evidence="3">
    <location>
        <begin position="1"/>
        <end position="242"/>
    </location>
</feature>
<dbReference type="PIRSF" id="PIRSF000654">
    <property type="entry name" value="Integrin-linked_kinase"/>
    <property type="match status" value="1"/>
</dbReference>
<dbReference type="KEGG" id="dpx:DAPPUDRAFT_110383"/>
<dbReference type="GO" id="GO:0043235">
    <property type="term" value="C:receptor complex"/>
    <property type="evidence" value="ECO:0000318"/>
    <property type="project" value="GO_Central"/>
</dbReference>
<dbReference type="InterPro" id="IPR011009">
    <property type="entry name" value="Kinase-like_dom_sf"/>
</dbReference>
<dbReference type="PANTHER" id="PTHR24418">
    <property type="entry name" value="TYROSINE-PROTEIN KINASE"/>
    <property type="match status" value="1"/>
</dbReference>
<dbReference type="Proteomes" id="UP000000305">
    <property type="component" value="Unassembled WGS sequence"/>
</dbReference>
<name>E9H655_DAPPU</name>
<dbReference type="HOGENOM" id="CLU_000288_7_40_1"/>
<dbReference type="STRING" id="6669.E9H655"/>
<reference evidence="4 5" key="1">
    <citation type="journal article" date="2011" name="Science">
        <title>The ecoresponsive genome of Daphnia pulex.</title>
        <authorList>
            <person name="Colbourne J.K."/>
            <person name="Pfrender M.E."/>
            <person name="Gilbert D."/>
            <person name="Thomas W.K."/>
            <person name="Tucker A."/>
            <person name="Oakley T.H."/>
            <person name="Tokishita S."/>
            <person name="Aerts A."/>
            <person name="Arnold G.J."/>
            <person name="Basu M.K."/>
            <person name="Bauer D.J."/>
            <person name="Caceres C.E."/>
            <person name="Carmel L."/>
            <person name="Casola C."/>
            <person name="Choi J.H."/>
            <person name="Detter J.C."/>
            <person name="Dong Q."/>
            <person name="Dusheyko S."/>
            <person name="Eads B.D."/>
            <person name="Frohlich T."/>
            <person name="Geiler-Samerotte K.A."/>
            <person name="Gerlach D."/>
            <person name="Hatcher P."/>
            <person name="Jogdeo S."/>
            <person name="Krijgsveld J."/>
            <person name="Kriventseva E.V."/>
            <person name="Kultz D."/>
            <person name="Laforsch C."/>
            <person name="Lindquist E."/>
            <person name="Lopez J."/>
            <person name="Manak J.R."/>
            <person name="Muller J."/>
            <person name="Pangilinan J."/>
            <person name="Patwardhan R.P."/>
            <person name="Pitluck S."/>
            <person name="Pritham E.J."/>
            <person name="Rechtsteiner A."/>
            <person name="Rho M."/>
            <person name="Rogozin I.B."/>
            <person name="Sakarya O."/>
            <person name="Salamov A."/>
            <person name="Schaack S."/>
            <person name="Shapiro H."/>
            <person name="Shiga Y."/>
            <person name="Skalitzky C."/>
            <person name="Smith Z."/>
            <person name="Souvorov A."/>
            <person name="Sung W."/>
            <person name="Tang Z."/>
            <person name="Tsuchiya D."/>
            <person name="Tu H."/>
            <person name="Vos H."/>
            <person name="Wang M."/>
            <person name="Wolf Y.I."/>
            <person name="Yamagata H."/>
            <person name="Yamada T."/>
            <person name="Ye Y."/>
            <person name="Shaw J.R."/>
            <person name="Andrews J."/>
            <person name="Crease T.J."/>
            <person name="Tang H."/>
            <person name="Lucas S.M."/>
            <person name="Robertson H.M."/>
            <person name="Bork P."/>
            <person name="Koonin E.V."/>
            <person name="Zdobnov E.M."/>
            <person name="Grigoriev I.V."/>
            <person name="Lynch M."/>
            <person name="Boore J.L."/>
        </authorList>
    </citation>
    <scope>NUCLEOTIDE SEQUENCE [LARGE SCALE GENOMIC DNA]</scope>
</reference>
<dbReference type="InParanoid" id="E9H655"/>
<dbReference type="PhylomeDB" id="E9H655"/>
<dbReference type="Pfam" id="PF07714">
    <property type="entry name" value="PK_Tyr_Ser-Thr"/>
    <property type="match status" value="1"/>
</dbReference>
<dbReference type="eggNOG" id="KOG0197">
    <property type="taxonomic scope" value="Eukaryota"/>
</dbReference>
<dbReference type="EMBL" id="GL732596">
    <property type="protein sequence ID" value="EFX72749.1"/>
    <property type="molecule type" value="Genomic_DNA"/>
</dbReference>
<organism evidence="4 5">
    <name type="scientific">Daphnia pulex</name>
    <name type="common">Water flea</name>
    <dbReference type="NCBI Taxonomy" id="6669"/>
    <lineage>
        <taxon>Eukaryota</taxon>
        <taxon>Metazoa</taxon>
        <taxon>Ecdysozoa</taxon>
        <taxon>Arthropoda</taxon>
        <taxon>Crustacea</taxon>
        <taxon>Branchiopoda</taxon>
        <taxon>Diplostraca</taxon>
        <taxon>Cladocera</taxon>
        <taxon>Anomopoda</taxon>
        <taxon>Daphniidae</taxon>
        <taxon>Daphnia</taxon>
    </lineage>
</organism>
<dbReference type="InterPro" id="IPR050198">
    <property type="entry name" value="Non-receptor_tyrosine_kinases"/>
</dbReference>
<dbReference type="OrthoDB" id="346907at2759"/>
<dbReference type="SMART" id="SM00219">
    <property type="entry name" value="TyrKc"/>
    <property type="match status" value="1"/>
</dbReference>
<dbReference type="InterPro" id="IPR000719">
    <property type="entry name" value="Prot_kinase_dom"/>
</dbReference>
<dbReference type="GO" id="GO:0005524">
    <property type="term" value="F:ATP binding"/>
    <property type="evidence" value="ECO:0007669"/>
    <property type="project" value="UniProtKB-KW"/>
</dbReference>
<dbReference type="PRINTS" id="PR00109">
    <property type="entry name" value="TYRKINASE"/>
</dbReference>
<keyword evidence="2" id="KW-0067">ATP-binding</keyword>
<dbReference type="GO" id="GO:0007169">
    <property type="term" value="P:cell surface receptor protein tyrosine kinase signaling pathway"/>
    <property type="evidence" value="ECO:0000318"/>
    <property type="project" value="GO_Central"/>
</dbReference>
<dbReference type="InterPro" id="IPR001245">
    <property type="entry name" value="Ser-Thr/Tyr_kinase_cat_dom"/>
</dbReference>
<evidence type="ECO:0000256" key="1">
    <source>
        <dbReference type="ARBA" id="ARBA00022741"/>
    </source>
</evidence>
<dbReference type="PROSITE" id="PS00109">
    <property type="entry name" value="PROTEIN_KINASE_TYR"/>
    <property type="match status" value="1"/>
</dbReference>
<evidence type="ECO:0000256" key="2">
    <source>
        <dbReference type="ARBA" id="ARBA00022840"/>
    </source>
</evidence>
<evidence type="ECO:0000259" key="3">
    <source>
        <dbReference type="PROSITE" id="PS50011"/>
    </source>
</evidence>
<sequence length="243" mass="27903">MLGSFKGEKVAVKILKDSSKAAQKFLAEASVMTSLRHPNLVQLLGLVFNDQHQHLYLVTEFMSKGSLVDYLRSRGRLHVTKRDQIKFAYDTCSGMEYLESKKVVHRDLAARNVLVAETGDAKVCDFGLAREEIYNQEGGKFPIKWTAPEALRHSKFSNKSDMWSFGILLWEIYSFGRVPYPRIPLADVVKHVEKGYRMEKPEGCPQEIHDLMRQAWDLNADRRPTFNQVKQQLAQLKDTPNFV</sequence>
<dbReference type="InterPro" id="IPR008266">
    <property type="entry name" value="Tyr_kinase_AS"/>
</dbReference>
<dbReference type="FunFam" id="1.10.510.10:FF:000272">
    <property type="entry name" value="Tyrosine-protein kinase"/>
    <property type="match status" value="1"/>
</dbReference>
<gene>
    <name evidence="4" type="ORF">DAPPUDRAFT_110383</name>
</gene>
<dbReference type="PROSITE" id="PS50011">
    <property type="entry name" value="PROTEIN_KINASE_DOM"/>
    <property type="match status" value="1"/>
</dbReference>
<evidence type="ECO:0000313" key="4">
    <source>
        <dbReference type="EMBL" id="EFX72749.1"/>
    </source>
</evidence>
<proteinExistence type="predicted"/>
<dbReference type="OMA" id="MWETETE"/>
<keyword evidence="5" id="KW-1185">Reference proteome</keyword>
<protein>
    <recommendedName>
        <fullName evidence="3">Protein kinase domain-containing protein</fullName>
    </recommendedName>
</protein>
<accession>E9H655</accession>
<dbReference type="GO" id="GO:0004714">
    <property type="term" value="F:transmembrane receptor protein tyrosine kinase activity"/>
    <property type="evidence" value="ECO:0000318"/>
    <property type="project" value="GO_Central"/>
</dbReference>
<dbReference type="AlphaFoldDB" id="E9H655"/>
<dbReference type="GO" id="GO:0005886">
    <property type="term" value="C:plasma membrane"/>
    <property type="evidence" value="ECO:0000318"/>
    <property type="project" value="GO_Central"/>
</dbReference>
<keyword evidence="1" id="KW-0547">Nucleotide-binding</keyword>
<evidence type="ECO:0000313" key="5">
    <source>
        <dbReference type="Proteomes" id="UP000000305"/>
    </source>
</evidence>
<dbReference type="SUPFAM" id="SSF56112">
    <property type="entry name" value="Protein kinase-like (PK-like)"/>
    <property type="match status" value="1"/>
</dbReference>